<dbReference type="Proteomes" id="UP000028640">
    <property type="component" value="Unassembled WGS sequence"/>
</dbReference>
<dbReference type="InterPro" id="IPR020945">
    <property type="entry name" value="DMSO/NO3_reduct_chaperone"/>
</dbReference>
<name>A0A085GBV7_EWIA3</name>
<keyword evidence="3" id="KW-1185">Reference proteome</keyword>
<dbReference type="Gene3D" id="1.10.3480.10">
    <property type="entry name" value="TorD-like"/>
    <property type="match status" value="1"/>
</dbReference>
<proteinExistence type="predicted"/>
<evidence type="ECO:0000313" key="3">
    <source>
        <dbReference type="Proteomes" id="UP000028640"/>
    </source>
</evidence>
<keyword evidence="1" id="KW-0143">Chaperone</keyword>
<protein>
    <submittedName>
        <fullName evidence="2">Putative anaerobic dehydrogenase oxidoreductase component</fullName>
    </submittedName>
</protein>
<organism evidence="2 3">
    <name type="scientific">Ewingella americana (strain ATCC 33852 / DSM 4580 / CCUG 14506 / JCM 5911 / LMG 7869 / NCTC 12157 / CDC 1468-78)</name>
    <dbReference type="NCBI Taxonomy" id="910964"/>
    <lineage>
        <taxon>Bacteria</taxon>
        <taxon>Pseudomonadati</taxon>
        <taxon>Pseudomonadota</taxon>
        <taxon>Gammaproteobacteria</taxon>
        <taxon>Enterobacterales</taxon>
        <taxon>Yersiniaceae</taxon>
        <taxon>Ewingella</taxon>
    </lineage>
</organism>
<dbReference type="PANTHER" id="PTHR34227">
    <property type="entry name" value="CHAPERONE PROTEIN YCDY"/>
    <property type="match status" value="1"/>
</dbReference>
<evidence type="ECO:0000313" key="2">
    <source>
        <dbReference type="EMBL" id="KFC81202.1"/>
    </source>
</evidence>
<dbReference type="PANTHER" id="PTHR34227:SF12">
    <property type="entry name" value="CHAPERONE PROTEIN YCDY"/>
    <property type="match status" value="1"/>
</dbReference>
<dbReference type="RefSeq" id="WP_034790778.1">
    <property type="nucleotide sequence ID" value="NZ_JMPJ01000051.1"/>
</dbReference>
<gene>
    <name evidence="2" type="ORF">GEAM_1837</name>
</gene>
<dbReference type="GeneID" id="78380183"/>
<dbReference type="EMBL" id="JMPJ01000051">
    <property type="protein sequence ID" value="KFC81202.1"/>
    <property type="molecule type" value="Genomic_DNA"/>
</dbReference>
<dbReference type="InterPro" id="IPR026269">
    <property type="entry name" value="DmsD-type"/>
</dbReference>
<reference evidence="2 3" key="1">
    <citation type="submission" date="2014-05" db="EMBL/GenBank/DDBJ databases">
        <title>ATOL: Assembling a taxonomically balanced genome-scale reconstruction of the evolutionary history of the Enterobacteriaceae.</title>
        <authorList>
            <person name="Plunkett G.III."/>
            <person name="Neeno-Eckwall E.C."/>
            <person name="Glasner J.D."/>
            <person name="Perna N.T."/>
        </authorList>
    </citation>
    <scope>NUCLEOTIDE SEQUENCE [LARGE SCALE GENOMIC DNA]</scope>
    <source>
        <strain evidence="2 3">ATCC 33852</strain>
    </source>
</reference>
<dbReference type="SUPFAM" id="SSF89155">
    <property type="entry name" value="TorD-like"/>
    <property type="match status" value="1"/>
</dbReference>
<dbReference type="InterPro" id="IPR036411">
    <property type="entry name" value="TorD-like_sf"/>
</dbReference>
<dbReference type="STRING" id="910964.GEAM_1837"/>
<sequence>MNEFSIVCRVLGSLFNRSPQDPVLAPLFDLIQKGKLQEHWPLEQDALLTRLRESADPQALAAEYDHLFVGENRAVSPYRSDYVEGATEQDVRAFLQQRGMPLGENPADSFGSMLLAASWLEDQSAEDEVGAQTALFDDYLFPWCGKFLGKVEAHATSGFYRTLSEISREALQAMRDELEELAASDIENEDDDEQ</sequence>
<accession>A0A085GBV7</accession>
<dbReference type="InterPro" id="IPR050289">
    <property type="entry name" value="TorD/DmsD_chaperones"/>
</dbReference>
<dbReference type="Pfam" id="PF02613">
    <property type="entry name" value="Nitrate_red_del"/>
    <property type="match status" value="1"/>
</dbReference>
<evidence type="ECO:0000256" key="1">
    <source>
        <dbReference type="ARBA" id="ARBA00023186"/>
    </source>
</evidence>
<dbReference type="PIRSF" id="PIRSF004690">
    <property type="entry name" value="DmsD"/>
    <property type="match status" value="1"/>
</dbReference>
<dbReference type="OrthoDB" id="5684843at2"/>
<dbReference type="AlphaFoldDB" id="A0A085GBV7"/>
<dbReference type="eggNOG" id="COG3381">
    <property type="taxonomic scope" value="Bacteria"/>
</dbReference>
<comment type="caution">
    <text evidence="2">The sequence shown here is derived from an EMBL/GenBank/DDBJ whole genome shotgun (WGS) entry which is preliminary data.</text>
</comment>